<dbReference type="Pfam" id="PF23713">
    <property type="entry name" value="WHD_Egal"/>
    <property type="match status" value="1"/>
</dbReference>
<reference evidence="3" key="2">
    <citation type="submission" date="2021-09" db="EMBL/GenBank/DDBJ databases">
        <authorList>
            <person name="Jia N."/>
            <person name="Wang J."/>
            <person name="Shi W."/>
            <person name="Du L."/>
            <person name="Sun Y."/>
            <person name="Zhan W."/>
            <person name="Jiang J."/>
            <person name="Wang Q."/>
            <person name="Zhang B."/>
            <person name="Ji P."/>
            <person name="Sakyi L.B."/>
            <person name="Cui X."/>
            <person name="Yuan T."/>
            <person name="Jiang B."/>
            <person name="Yang W."/>
            <person name="Lam T.T.-Y."/>
            <person name="Chang Q."/>
            <person name="Ding S."/>
            <person name="Wang X."/>
            <person name="Zhu J."/>
            <person name="Ruan X."/>
            <person name="Zhao L."/>
            <person name="Wei J."/>
            <person name="Que T."/>
            <person name="Du C."/>
            <person name="Cheng J."/>
            <person name="Dai P."/>
            <person name="Han X."/>
            <person name="Huang E."/>
            <person name="Gao Y."/>
            <person name="Liu J."/>
            <person name="Shao H."/>
            <person name="Ye R."/>
            <person name="Li L."/>
            <person name="Wei W."/>
            <person name="Wang X."/>
            <person name="Wang C."/>
            <person name="Huo Q."/>
            <person name="Li W."/>
            <person name="Guo W."/>
            <person name="Chen H."/>
            <person name="Chen S."/>
            <person name="Zhou L."/>
            <person name="Zhou L."/>
            <person name="Ni X."/>
            <person name="Tian J."/>
            <person name="Zhou Y."/>
            <person name="Sheng Y."/>
            <person name="Liu T."/>
            <person name="Pan Y."/>
            <person name="Xia L."/>
            <person name="Li J."/>
            <person name="Zhao F."/>
            <person name="Cao W."/>
        </authorList>
    </citation>
    <scope>NUCLEOTIDE SEQUENCE</scope>
    <source>
        <strain evidence="3">Rmic-2018</strain>
        <tissue evidence="3">Larvae</tissue>
    </source>
</reference>
<keyword evidence="4" id="KW-1185">Reference proteome</keyword>
<evidence type="ECO:0000313" key="3">
    <source>
        <dbReference type="EMBL" id="KAH7958209.1"/>
    </source>
</evidence>
<protein>
    <recommendedName>
        <fullName evidence="2">Egal-1 winged helix domain-containing protein</fullName>
    </recommendedName>
</protein>
<evidence type="ECO:0000256" key="1">
    <source>
        <dbReference type="SAM" id="MobiDB-lite"/>
    </source>
</evidence>
<sequence>MQNGSSKPRETLKEFLRKRVESHPGISIQKLTGHLSQLPVEIRKTYPHDTNSIRRVLEQFPEIFVIRNHDQVHLTTSESSGKPKGASSFAGGSKDQTTSLTGVKGKVYRLFETYGFASVQHPINTCVYFSLHSFENGQHSSLLSSGLQLGEGVVLDAEVGPNDLKIKFRASRVTRIKGGNVATPSDLSSPAPQTSALTSLVNRTGVIETLKDEFGFIKLEKENECAFFHADQIARHLRTAVPALPEILAVGDKITFDADPNKKTTARAKWVVTTIHSITNLPPCHLGSETEEKKQACLRIRVHRTASTQTGQEATTVDHPSRRHALKLHCFRHQGEVTEIAPFPMTSVENELRRVARIIAKKMFAVQQQEQLAKGLVRNVGTQTTEHGVHFIP</sequence>
<dbReference type="InterPro" id="IPR012340">
    <property type="entry name" value="NA-bd_OB-fold"/>
</dbReference>
<accession>A0A9J6CZ35</accession>
<feature type="domain" description="Egal-1 winged helix" evidence="2">
    <location>
        <begin position="14"/>
        <end position="76"/>
    </location>
</feature>
<dbReference type="AlphaFoldDB" id="A0A9J6CZ35"/>
<reference evidence="3" key="1">
    <citation type="journal article" date="2020" name="Cell">
        <title>Large-Scale Comparative Analyses of Tick Genomes Elucidate Their Genetic Diversity and Vector Capacities.</title>
        <authorList>
            <consortium name="Tick Genome and Microbiome Consortium (TIGMIC)"/>
            <person name="Jia N."/>
            <person name="Wang J."/>
            <person name="Shi W."/>
            <person name="Du L."/>
            <person name="Sun Y."/>
            <person name="Zhan W."/>
            <person name="Jiang J.F."/>
            <person name="Wang Q."/>
            <person name="Zhang B."/>
            <person name="Ji P."/>
            <person name="Bell-Sakyi L."/>
            <person name="Cui X.M."/>
            <person name="Yuan T.T."/>
            <person name="Jiang B.G."/>
            <person name="Yang W.F."/>
            <person name="Lam T.T."/>
            <person name="Chang Q.C."/>
            <person name="Ding S.J."/>
            <person name="Wang X.J."/>
            <person name="Zhu J.G."/>
            <person name="Ruan X.D."/>
            <person name="Zhao L."/>
            <person name="Wei J.T."/>
            <person name="Ye R.Z."/>
            <person name="Que T.C."/>
            <person name="Du C.H."/>
            <person name="Zhou Y.H."/>
            <person name="Cheng J.X."/>
            <person name="Dai P.F."/>
            <person name="Guo W.B."/>
            <person name="Han X.H."/>
            <person name="Huang E.J."/>
            <person name="Li L.F."/>
            <person name="Wei W."/>
            <person name="Gao Y.C."/>
            <person name="Liu J.Z."/>
            <person name="Shao H.Z."/>
            <person name="Wang X."/>
            <person name="Wang C.C."/>
            <person name="Yang T.C."/>
            <person name="Huo Q.B."/>
            <person name="Li W."/>
            <person name="Chen H.Y."/>
            <person name="Chen S.E."/>
            <person name="Zhou L.G."/>
            <person name="Ni X.B."/>
            <person name="Tian J.H."/>
            <person name="Sheng Y."/>
            <person name="Liu T."/>
            <person name="Pan Y.S."/>
            <person name="Xia L.Y."/>
            <person name="Li J."/>
            <person name="Zhao F."/>
            <person name="Cao W.C."/>
        </authorList>
    </citation>
    <scope>NUCLEOTIDE SEQUENCE</scope>
    <source>
        <strain evidence="3">Rmic-2018</strain>
    </source>
</reference>
<dbReference type="VEuPathDB" id="VectorBase:LOC119186926"/>
<comment type="caution">
    <text evidence="3">The sequence shown here is derived from an EMBL/GenBank/DDBJ whole genome shotgun (WGS) entry which is preliminary data.</text>
</comment>
<dbReference type="InterPro" id="IPR056589">
    <property type="entry name" value="WH_Egal-1"/>
</dbReference>
<proteinExistence type="predicted"/>
<name>A0A9J6CZ35_RHIMP</name>
<feature type="region of interest" description="Disordered" evidence="1">
    <location>
        <begin position="74"/>
        <end position="98"/>
    </location>
</feature>
<gene>
    <name evidence="3" type="ORF">HPB51_027805</name>
</gene>
<organism evidence="3 4">
    <name type="scientific">Rhipicephalus microplus</name>
    <name type="common">Cattle tick</name>
    <name type="synonym">Boophilus microplus</name>
    <dbReference type="NCBI Taxonomy" id="6941"/>
    <lineage>
        <taxon>Eukaryota</taxon>
        <taxon>Metazoa</taxon>
        <taxon>Ecdysozoa</taxon>
        <taxon>Arthropoda</taxon>
        <taxon>Chelicerata</taxon>
        <taxon>Arachnida</taxon>
        <taxon>Acari</taxon>
        <taxon>Parasitiformes</taxon>
        <taxon>Ixodida</taxon>
        <taxon>Ixodoidea</taxon>
        <taxon>Ixodidae</taxon>
        <taxon>Rhipicephalinae</taxon>
        <taxon>Rhipicephalus</taxon>
        <taxon>Boophilus</taxon>
    </lineage>
</organism>
<dbReference type="Proteomes" id="UP000821866">
    <property type="component" value="Unassembled WGS sequence"/>
</dbReference>
<evidence type="ECO:0000313" key="4">
    <source>
        <dbReference type="Proteomes" id="UP000821866"/>
    </source>
</evidence>
<dbReference type="SUPFAM" id="SSF50249">
    <property type="entry name" value="Nucleic acid-binding proteins"/>
    <property type="match status" value="1"/>
</dbReference>
<dbReference type="Gene3D" id="2.40.50.140">
    <property type="entry name" value="Nucleic acid-binding proteins"/>
    <property type="match status" value="1"/>
</dbReference>
<evidence type="ECO:0000259" key="2">
    <source>
        <dbReference type="Pfam" id="PF23713"/>
    </source>
</evidence>
<dbReference type="EMBL" id="JABSTU010004403">
    <property type="protein sequence ID" value="KAH7958209.1"/>
    <property type="molecule type" value="Genomic_DNA"/>
</dbReference>